<keyword evidence="4" id="KW-0694">RNA-binding</keyword>
<dbReference type="PROSITE" id="PS01129">
    <property type="entry name" value="PSI_RLU"/>
    <property type="match status" value="1"/>
</dbReference>
<dbReference type="PROSITE" id="PS50889">
    <property type="entry name" value="S4"/>
    <property type="match status" value="1"/>
</dbReference>
<organism evidence="7 8">
    <name type="scientific">Hyphomonas pacifica</name>
    <dbReference type="NCBI Taxonomy" id="1280941"/>
    <lineage>
        <taxon>Bacteria</taxon>
        <taxon>Pseudomonadati</taxon>
        <taxon>Pseudomonadota</taxon>
        <taxon>Alphaproteobacteria</taxon>
        <taxon>Hyphomonadales</taxon>
        <taxon>Hyphomonadaceae</taxon>
        <taxon>Hyphomonas</taxon>
    </lineage>
</organism>
<dbReference type="NCBIfam" id="TIGR00005">
    <property type="entry name" value="rluA_subfam"/>
    <property type="match status" value="1"/>
</dbReference>
<protein>
    <recommendedName>
        <fullName evidence="5">Pseudouridine synthase</fullName>
        <ecNumber evidence="5">5.4.99.-</ecNumber>
    </recommendedName>
</protein>
<dbReference type="PANTHER" id="PTHR21600:SF44">
    <property type="entry name" value="RIBOSOMAL LARGE SUBUNIT PSEUDOURIDINE SYNTHASE D"/>
    <property type="match status" value="1"/>
</dbReference>
<comment type="caution">
    <text evidence="7">The sequence shown here is derived from an EMBL/GenBank/DDBJ whole genome shotgun (WGS) entry which is preliminary data.</text>
</comment>
<evidence type="ECO:0000256" key="1">
    <source>
        <dbReference type="ARBA" id="ARBA00010876"/>
    </source>
</evidence>
<evidence type="ECO:0000313" key="8">
    <source>
        <dbReference type="Proteomes" id="UP000249123"/>
    </source>
</evidence>
<dbReference type="GO" id="GO:0003723">
    <property type="term" value="F:RNA binding"/>
    <property type="evidence" value="ECO:0007669"/>
    <property type="project" value="UniProtKB-KW"/>
</dbReference>
<dbReference type="PANTHER" id="PTHR21600">
    <property type="entry name" value="MITOCHONDRIAL RNA PSEUDOURIDINE SYNTHASE"/>
    <property type="match status" value="1"/>
</dbReference>
<dbReference type="Pfam" id="PF00849">
    <property type="entry name" value="PseudoU_synth_2"/>
    <property type="match status" value="1"/>
</dbReference>
<dbReference type="InterPro" id="IPR050188">
    <property type="entry name" value="RluA_PseudoU_synthase"/>
</dbReference>
<dbReference type="Proteomes" id="UP000249123">
    <property type="component" value="Unassembled WGS sequence"/>
</dbReference>
<dbReference type="eggNOG" id="COG0564">
    <property type="taxonomic scope" value="Bacteria"/>
</dbReference>
<dbReference type="GO" id="GO:0000455">
    <property type="term" value="P:enzyme-directed rRNA pseudouridine synthesis"/>
    <property type="evidence" value="ECO:0007669"/>
    <property type="project" value="TreeGrafter"/>
</dbReference>
<evidence type="ECO:0000259" key="6">
    <source>
        <dbReference type="Pfam" id="PF00849"/>
    </source>
</evidence>
<name>A0A062TY18_9PROT</name>
<dbReference type="EC" id="5.4.99.-" evidence="5"/>
<dbReference type="CDD" id="cd02869">
    <property type="entry name" value="PseudoU_synth_RluA_like"/>
    <property type="match status" value="1"/>
</dbReference>
<evidence type="ECO:0000256" key="3">
    <source>
        <dbReference type="ARBA" id="ARBA00036882"/>
    </source>
</evidence>
<proteinExistence type="inferred from homology"/>
<feature type="domain" description="Pseudouridine synthase RsuA/RluA-like" evidence="6">
    <location>
        <begin position="89"/>
        <end position="258"/>
    </location>
</feature>
<comment type="function">
    <text evidence="5">Responsible for synthesis of pseudouridine from uracil.</text>
</comment>
<dbReference type="Gene3D" id="3.30.2350.10">
    <property type="entry name" value="Pseudouridine synthase"/>
    <property type="match status" value="1"/>
</dbReference>
<dbReference type="OrthoDB" id="9807829at2"/>
<sequence>MEHLEITATSADEGKRLDSFLASRADSLSRSRLKALILEGAVSMNGTPETDPRKPAVDGAVYRITLPDPVPATPEAEDIPLDILFEDAHLIVLNKPSGMAVHPAPGSWDGTLVNALLHHCQGELSGIGGVERPGIVHRIDKLTTGVLVVAKTESAHLGLSELFQTHDIERKYLAVTRGAPRPLSGTVDEPIARSTGDRKKMAVVRNPESGVGRHAITHYRAIEMFGLRDKGTGLPAAALVECQLETGRTHQIRVHLSHIGVPLIGDPVYGRQKGISSYGQGEAHIEGTKAARAFPRQALHAAVLGFVHPITKETLRFEAPLPEDMSDLIAALRKLPTDD</sequence>
<dbReference type="Gene3D" id="3.10.290.10">
    <property type="entry name" value="RNA-binding S4 domain"/>
    <property type="match status" value="1"/>
</dbReference>
<gene>
    <name evidence="7" type="ORF">HY3_07025</name>
</gene>
<reference evidence="7 8" key="1">
    <citation type="submission" date="2013-04" db="EMBL/GenBank/DDBJ databases">
        <title>Hyphomonas sp. T24B3 Genome Sequencing.</title>
        <authorList>
            <person name="Lai Q."/>
            <person name="Shao Z."/>
        </authorList>
    </citation>
    <scope>NUCLEOTIDE SEQUENCE [LARGE SCALE GENOMIC DNA]</scope>
    <source>
        <strain evidence="7 8">T24B3</strain>
    </source>
</reference>
<accession>A0A062TY18</accession>
<comment type="catalytic activity">
    <reaction evidence="5">
        <text>a uridine in RNA = a pseudouridine in RNA</text>
        <dbReference type="Rhea" id="RHEA:48348"/>
        <dbReference type="Rhea" id="RHEA-COMP:12068"/>
        <dbReference type="Rhea" id="RHEA-COMP:12069"/>
        <dbReference type="ChEBI" id="CHEBI:65314"/>
        <dbReference type="ChEBI" id="CHEBI:65315"/>
    </reaction>
</comment>
<dbReference type="AlphaFoldDB" id="A0A062TY18"/>
<dbReference type="STRING" id="1280941.HY2_06050"/>
<dbReference type="GO" id="GO:0160140">
    <property type="term" value="F:23S rRNA pseudouridine(1911/1915/1917) synthase activity"/>
    <property type="evidence" value="ECO:0007669"/>
    <property type="project" value="UniProtKB-EC"/>
</dbReference>
<comment type="catalytic activity">
    <reaction evidence="3">
        <text>uridine(1911/1915/1917) in 23S rRNA = pseudouridine(1911/1915/1917) in 23S rRNA</text>
        <dbReference type="Rhea" id="RHEA:42524"/>
        <dbReference type="Rhea" id="RHEA-COMP:10097"/>
        <dbReference type="Rhea" id="RHEA-COMP:10098"/>
        <dbReference type="ChEBI" id="CHEBI:65314"/>
        <dbReference type="ChEBI" id="CHEBI:65315"/>
        <dbReference type="EC" id="5.4.99.23"/>
    </reaction>
</comment>
<dbReference type="RefSeq" id="WP_034829302.1">
    <property type="nucleotide sequence ID" value="NZ_AWFA01000078.1"/>
</dbReference>
<dbReference type="InterPro" id="IPR020103">
    <property type="entry name" value="PsdUridine_synth_cat_dom_sf"/>
</dbReference>
<dbReference type="InterPro" id="IPR006145">
    <property type="entry name" value="PsdUridine_synth_RsuA/RluA"/>
</dbReference>
<dbReference type="EMBL" id="AWFB01000002">
    <property type="protein sequence ID" value="RAN35844.1"/>
    <property type="molecule type" value="Genomic_DNA"/>
</dbReference>
<comment type="similarity">
    <text evidence="1 5">Belongs to the pseudouridine synthase RluA family.</text>
</comment>
<dbReference type="InterPro" id="IPR006224">
    <property type="entry name" value="PsdUridine_synth_RluA-like_CS"/>
</dbReference>
<dbReference type="CDD" id="cd00165">
    <property type="entry name" value="S4"/>
    <property type="match status" value="1"/>
</dbReference>
<evidence type="ECO:0000256" key="4">
    <source>
        <dbReference type="PROSITE-ProRule" id="PRU00182"/>
    </source>
</evidence>
<dbReference type="InterPro" id="IPR006225">
    <property type="entry name" value="PsdUridine_synth_RluC/D"/>
</dbReference>
<evidence type="ECO:0000256" key="2">
    <source>
        <dbReference type="ARBA" id="ARBA00023235"/>
    </source>
</evidence>
<keyword evidence="2 5" id="KW-0413">Isomerase</keyword>
<evidence type="ECO:0000313" key="7">
    <source>
        <dbReference type="EMBL" id="RAN35844.1"/>
    </source>
</evidence>
<evidence type="ECO:0000256" key="5">
    <source>
        <dbReference type="RuleBase" id="RU362028"/>
    </source>
</evidence>
<keyword evidence="8" id="KW-1185">Reference proteome</keyword>
<dbReference type="SUPFAM" id="SSF55120">
    <property type="entry name" value="Pseudouridine synthase"/>
    <property type="match status" value="1"/>
</dbReference>
<dbReference type="SUPFAM" id="SSF55174">
    <property type="entry name" value="Alpha-L RNA-binding motif"/>
    <property type="match status" value="1"/>
</dbReference>
<dbReference type="InterPro" id="IPR036986">
    <property type="entry name" value="S4_RNA-bd_sf"/>
</dbReference>